<dbReference type="InterPro" id="IPR013974">
    <property type="entry name" value="SAF"/>
</dbReference>
<evidence type="ECO:0000313" key="3">
    <source>
        <dbReference type="EMBL" id="GAA4738961.1"/>
    </source>
</evidence>
<feature type="chain" id="PRO_5047398691" evidence="1">
    <location>
        <begin position="19"/>
        <end position="174"/>
    </location>
</feature>
<dbReference type="Pfam" id="PF08666">
    <property type="entry name" value="SAF"/>
    <property type="match status" value="1"/>
</dbReference>
<gene>
    <name evidence="3" type="ORF">GCM10023217_03310</name>
</gene>
<dbReference type="EMBL" id="BAABIE010000001">
    <property type="protein sequence ID" value="GAA4738961.1"/>
    <property type="molecule type" value="Genomic_DNA"/>
</dbReference>
<keyword evidence="1" id="KW-0732">Signal</keyword>
<dbReference type="Proteomes" id="UP001500822">
    <property type="component" value="Unassembled WGS sequence"/>
</dbReference>
<feature type="signal peptide" evidence="1">
    <location>
        <begin position="1"/>
        <end position="18"/>
    </location>
</feature>
<evidence type="ECO:0000256" key="1">
    <source>
        <dbReference type="SAM" id="SignalP"/>
    </source>
</evidence>
<dbReference type="Gene3D" id="3.90.1210.10">
    <property type="entry name" value="Antifreeze-like/N-acetylneuraminic acid synthase C-terminal domain"/>
    <property type="match status" value="1"/>
</dbReference>
<dbReference type="SMART" id="SM00858">
    <property type="entry name" value="SAF"/>
    <property type="match status" value="1"/>
</dbReference>
<protein>
    <submittedName>
        <fullName evidence="3">SAF domain-containing protein</fullName>
    </submittedName>
</protein>
<dbReference type="CDD" id="cd11614">
    <property type="entry name" value="SAF_CpaB_FlgA_like"/>
    <property type="match status" value="1"/>
</dbReference>
<accession>A0ABP8YT90</accession>
<keyword evidence="4" id="KW-1185">Reference proteome</keyword>
<sequence>MRRAAAVSLLLCATALLLVDRSQVRTDAVVVAAHDLRPGQVLTAGDVALTEVPAGSALPGTLHEAAAAVGSTVSGAVTEGEAITSTRLLSSRLPAALTGDPRARLVSVRPADPAVTGLLRTGDVVDVVDEDANVLAAGAVVAVPAEPILLAVPETAARRVAAAGLVNALTLVFH</sequence>
<comment type="caution">
    <text evidence="3">The sequence shown here is derived from an EMBL/GenBank/DDBJ whole genome shotgun (WGS) entry which is preliminary data.</text>
</comment>
<evidence type="ECO:0000259" key="2">
    <source>
        <dbReference type="SMART" id="SM00858"/>
    </source>
</evidence>
<organism evidence="3 4">
    <name type="scientific">Gordonia alkaliphila</name>
    <dbReference type="NCBI Taxonomy" id="1053547"/>
    <lineage>
        <taxon>Bacteria</taxon>
        <taxon>Bacillati</taxon>
        <taxon>Actinomycetota</taxon>
        <taxon>Actinomycetes</taxon>
        <taxon>Mycobacteriales</taxon>
        <taxon>Gordoniaceae</taxon>
        <taxon>Gordonia</taxon>
    </lineage>
</organism>
<feature type="domain" description="SAF" evidence="2">
    <location>
        <begin position="27"/>
        <end position="89"/>
    </location>
</feature>
<evidence type="ECO:0000313" key="4">
    <source>
        <dbReference type="Proteomes" id="UP001500822"/>
    </source>
</evidence>
<name>A0ABP8YT90_9ACTN</name>
<proteinExistence type="predicted"/>
<reference evidence="4" key="1">
    <citation type="journal article" date="2019" name="Int. J. Syst. Evol. Microbiol.">
        <title>The Global Catalogue of Microorganisms (GCM) 10K type strain sequencing project: providing services to taxonomists for standard genome sequencing and annotation.</title>
        <authorList>
            <consortium name="The Broad Institute Genomics Platform"/>
            <consortium name="The Broad Institute Genome Sequencing Center for Infectious Disease"/>
            <person name="Wu L."/>
            <person name="Ma J."/>
        </authorList>
    </citation>
    <scope>NUCLEOTIDE SEQUENCE [LARGE SCALE GENOMIC DNA]</scope>
    <source>
        <strain evidence="4">JCM 18077</strain>
    </source>
</reference>